<keyword evidence="1" id="KW-0472">Membrane</keyword>
<dbReference type="Proteomes" id="UP000230706">
    <property type="component" value="Unassembled WGS sequence"/>
</dbReference>
<name>A0A2H0UIU5_9BACT</name>
<sequence>MYNEKEYQEPVPGKWDDPAESSVTLSVRIALVLTGVVLLGAIAYLAGSEWNEPGLIRRGAIACVAVAVFIVNDVFMGPRWIFFISGAGIVLLGLSFIIW</sequence>
<keyword evidence="1" id="KW-0812">Transmembrane</keyword>
<evidence type="ECO:0000313" key="3">
    <source>
        <dbReference type="Proteomes" id="UP000230706"/>
    </source>
</evidence>
<evidence type="ECO:0000313" key="2">
    <source>
        <dbReference type="EMBL" id="PIR86300.1"/>
    </source>
</evidence>
<comment type="caution">
    <text evidence="2">The sequence shown here is derived from an EMBL/GenBank/DDBJ whole genome shotgun (WGS) entry which is preliminary data.</text>
</comment>
<feature type="transmembrane region" description="Helical" evidence="1">
    <location>
        <begin position="81"/>
        <end position="98"/>
    </location>
</feature>
<dbReference type="EMBL" id="PFBF01000038">
    <property type="protein sequence ID" value="PIR86300.1"/>
    <property type="molecule type" value="Genomic_DNA"/>
</dbReference>
<organism evidence="2 3">
    <name type="scientific">Candidatus Kaiserbacteria bacterium CG10_big_fil_rev_8_21_14_0_10_43_70</name>
    <dbReference type="NCBI Taxonomy" id="1974605"/>
    <lineage>
        <taxon>Bacteria</taxon>
        <taxon>Candidatus Kaiseribacteriota</taxon>
    </lineage>
</organism>
<reference evidence="3" key="1">
    <citation type="submission" date="2017-09" db="EMBL/GenBank/DDBJ databases">
        <title>Depth-based differentiation of microbial function through sediment-hosted aquifers and enrichment of novel symbionts in the deep terrestrial subsurface.</title>
        <authorList>
            <person name="Probst A.J."/>
            <person name="Ladd B."/>
            <person name="Jarett J.K."/>
            <person name="Geller-Mcgrath D.E."/>
            <person name="Sieber C.M.K."/>
            <person name="Emerson J.B."/>
            <person name="Anantharaman K."/>
            <person name="Thomas B.C."/>
            <person name="Malmstrom R."/>
            <person name="Stieglmeier M."/>
            <person name="Klingl A."/>
            <person name="Woyke T."/>
            <person name="Ryan C.M."/>
            <person name="Banfield J.F."/>
        </authorList>
    </citation>
    <scope>NUCLEOTIDE SEQUENCE [LARGE SCALE GENOMIC DNA]</scope>
</reference>
<feature type="transmembrane region" description="Helical" evidence="1">
    <location>
        <begin position="25"/>
        <end position="47"/>
    </location>
</feature>
<feature type="transmembrane region" description="Helical" evidence="1">
    <location>
        <begin position="59"/>
        <end position="75"/>
    </location>
</feature>
<proteinExistence type="predicted"/>
<accession>A0A2H0UIU5</accession>
<protein>
    <submittedName>
        <fullName evidence="2">Uncharacterized protein</fullName>
    </submittedName>
</protein>
<gene>
    <name evidence="2" type="ORF">COU13_01720</name>
</gene>
<evidence type="ECO:0000256" key="1">
    <source>
        <dbReference type="SAM" id="Phobius"/>
    </source>
</evidence>
<keyword evidence="1" id="KW-1133">Transmembrane helix</keyword>
<dbReference type="AlphaFoldDB" id="A0A2H0UIU5"/>